<gene>
    <name evidence="1" type="ORF">S03H2_30517</name>
</gene>
<reference evidence="1" key="1">
    <citation type="journal article" date="2014" name="Front. Microbiol.">
        <title>High frequency of phylogenetically diverse reductive dehalogenase-homologous genes in deep subseafloor sedimentary metagenomes.</title>
        <authorList>
            <person name="Kawai M."/>
            <person name="Futagami T."/>
            <person name="Toyoda A."/>
            <person name="Takaki Y."/>
            <person name="Nishi S."/>
            <person name="Hori S."/>
            <person name="Arai W."/>
            <person name="Tsubouchi T."/>
            <person name="Morono Y."/>
            <person name="Uchiyama I."/>
            <person name="Ito T."/>
            <person name="Fujiyama A."/>
            <person name="Inagaki F."/>
            <person name="Takami H."/>
        </authorList>
    </citation>
    <scope>NUCLEOTIDE SEQUENCE</scope>
    <source>
        <strain evidence="1">Expedition CK06-06</strain>
    </source>
</reference>
<proteinExistence type="predicted"/>
<accession>X1HSF8</accession>
<dbReference type="EMBL" id="BARU01018462">
    <property type="protein sequence ID" value="GAH56784.1"/>
    <property type="molecule type" value="Genomic_DNA"/>
</dbReference>
<name>X1HSF8_9ZZZZ</name>
<comment type="caution">
    <text evidence="1">The sequence shown here is derived from an EMBL/GenBank/DDBJ whole genome shotgun (WGS) entry which is preliminary data.</text>
</comment>
<feature type="non-terminal residue" evidence="1">
    <location>
        <position position="142"/>
    </location>
</feature>
<evidence type="ECO:0000313" key="1">
    <source>
        <dbReference type="EMBL" id="GAH56784.1"/>
    </source>
</evidence>
<protein>
    <submittedName>
        <fullName evidence="1">Uncharacterized protein</fullName>
    </submittedName>
</protein>
<sequence length="142" mass="17069">MSIDFIDNGYRFGEEGEFVLLRDPEETANKNKIFELKIEFARRIKYPYFLININEPFPADRQTHTQIIRSIVGFYLARRKISDKAKEYLKNDSSIINELDSWDCSNYIRDFILIPIKIESDRKYNYIRKLNKKYELKIIEKG</sequence>
<organism evidence="1">
    <name type="scientific">marine sediment metagenome</name>
    <dbReference type="NCBI Taxonomy" id="412755"/>
    <lineage>
        <taxon>unclassified sequences</taxon>
        <taxon>metagenomes</taxon>
        <taxon>ecological metagenomes</taxon>
    </lineage>
</organism>
<dbReference type="AlphaFoldDB" id="X1HSF8"/>